<dbReference type="KEGG" id="chiz:HQ393_15790"/>
<accession>A0A7H9BNH8</accession>
<dbReference type="EMBL" id="CP058627">
    <property type="protein sequence ID" value="QLG89591.1"/>
    <property type="molecule type" value="Genomic_DNA"/>
</dbReference>
<sequence>MKNHTANCQIYELNVPVKENDCGEIVFSPEKAKREADAVARSIKSIFKIINTEILIKDEKMFIKLSLGATGTNSEISDLIHDGIIRTIGNSDRLYESLINNKEIPPLSNEELHAAKIMMELRMGASTPEKLTRVDGKEIPISKLARRELEVESNEQTIAEVQVDEVKFDSFVISGKTPGTNGIKLMYQPEQYPDLMRALSTNRLITVSYIEVKSKIPGENKNIFGKIISFNSSGLFTA</sequence>
<dbReference type="Proteomes" id="UP000509597">
    <property type="component" value="Chromosome"/>
</dbReference>
<gene>
    <name evidence="1" type="ORF">HQ393_15790</name>
</gene>
<name>A0A7H9BNH8_9NEIS</name>
<dbReference type="RefSeq" id="WP_179356450.1">
    <property type="nucleotide sequence ID" value="NZ_CP058627.1"/>
</dbReference>
<organism evidence="1 2">
    <name type="scientific">Chitinibacter bivalviorum</name>
    <dbReference type="NCBI Taxonomy" id="2739434"/>
    <lineage>
        <taxon>Bacteria</taxon>
        <taxon>Pseudomonadati</taxon>
        <taxon>Pseudomonadota</taxon>
        <taxon>Betaproteobacteria</taxon>
        <taxon>Neisseriales</taxon>
        <taxon>Chitinibacteraceae</taxon>
        <taxon>Chitinibacter</taxon>
    </lineage>
</organism>
<dbReference type="AlphaFoldDB" id="A0A7H9BNH8"/>
<keyword evidence="2" id="KW-1185">Reference proteome</keyword>
<protein>
    <submittedName>
        <fullName evidence="1">Uncharacterized protein</fullName>
    </submittedName>
</protein>
<proteinExistence type="predicted"/>
<evidence type="ECO:0000313" key="2">
    <source>
        <dbReference type="Proteomes" id="UP000509597"/>
    </source>
</evidence>
<evidence type="ECO:0000313" key="1">
    <source>
        <dbReference type="EMBL" id="QLG89591.1"/>
    </source>
</evidence>
<reference evidence="1 2" key="1">
    <citation type="submission" date="2020-07" db="EMBL/GenBank/DDBJ databases">
        <title>Complete genome sequence of Chitinibacter sp. 2T18.</title>
        <authorList>
            <person name="Bae J.-W."/>
            <person name="Choi J.-W."/>
        </authorList>
    </citation>
    <scope>NUCLEOTIDE SEQUENCE [LARGE SCALE GENOMIC DNA]</scope>
    <source>
        <strain evidence="1 2">2T18</strain>
    </source>
</reference>